<keyword evidence="7" id="KW-0234">DNA repair</keyword>
<dbReference type="InterPro" id="IPR011545">
    <property type="entry name" value="DEAD/DEAH_box_helicase_dom"/>
</dbReference>
<feature type="domain" description="Helicase ATP-binding" evidence="9">
    <location>
        <begin position="271"/>
        <end position="433"/>
    </location>
</feature>
<dbReference type="InterPro" id="IPR045562">
    <property type="entry name" value="RecG_dom3_C"/>
</dbReference>
<dbReference type="RefSeq" id="WP_241446296.1">
    <property type="nucleotide sequence ID" value="NZ_JAKZHW010000001.1"/>
</dbReference>
<keyword evidence="2" id="KW-0227">DNA damage</keyword>
<dbReference type="NCBIfam" id="NF008168">
    <property type="entry name" value="PRK10917.2-2"/>
    <property type="match status" value="1"/>
</dbReference>
<accession>A0ABS9VKL2</accession>
<dbReference type="Pfam" id="PF19833">
    <property type="entry name" value="RecG_dom3_C"/>
    <property type="match status" value="1"/>
</dbReference>
<dbReference type="GO" id="GO:0016787">
    <property type="term" value="F:hydrolase activity"/>
    <property type="evidence" value="ECO:0007669"/>
    <property type="project" value="UniProtKB-KW"/>
</dbReference>
<evidence type="ECO:0000313" key="11">
    <source>
        <dbReference type="EMBL" id="MCH8615507.1"/>
    </source>
</evidence>
<evidence type="ECO:0000256" key="8">
    <source>
        <dbReference type="ARBA" id="ARBA00049819"/>
    </source>
</evidence>
<dbReference type="CDD" id="cd17992">
    <property type="entry name" value="DEXHc_RecG"/>
    <property type="match status" value="1"/>
</dbReference>
<keyword evidence="6" id="KW-0238">DNA-binding</keyword>
<protein>
    <recommendedName>
        <fullName evidence="8">Probable DNA 3'-5' helicase RecG</fullName>
    </recommendedName>
</protein>
<dbReference type="PROSITE" id="PS51194">
    <property type="entry name" value="HELICASE_CTER"/>
    <property type="match status" value="1"/>
</dbReference>
<keyword evidence="5" id="KW-0067">ATP-binding</keyword>
<evidence type="ECO:0000256" key="5">
    <source>
        <dbReference type="ARBA" id="ARBA00022840"/>
    </source>
</evidence>
<dbReference type="InterPro" id="IPR014001">
    <property type="entry name" value="Helicase_ATP-bd"/>
</dbReference>
<evidence type="ECO:0000256" key="7">
    <source>
        <dbReference type="ARBA" id="ARBA00023204"/>
    </source>
</evidence>
<keyword evidence="3 11" id="KW-0378">Hydrolase</keyword>
<dbReference type="PANTHER" id="PTHR47964">
    <property type="entry name" value="ATP-DEPENDENT DNA HELICASE HOMOLOG RECG, CHLOROPLASTIC"/>
    <property type="match status" value="1"/>
</dbReference>
<keyword evidence="4 11" id="KW-0347">Helicase</keyword>
<reference evidence="11 12" key="1">
    <citation type="submission" date="2022-03" db="EMBL/GenBank/DDBJ databases">
        <authorList>
            <person name="Jo J.-H."/>
            <person name="Im W.-T."/>
        </authorList>
    </citation>
    <scope>NUCLEOTIDE SEQUENCE [LARGE SCALE GENOMIC DNA]</scope>
    <source>
        <strain evidence="11 12">SM33</strain>
    </source>
</reference>
<sequence>MRPDVLNPLFAEVETLPGVGPQVAKLLKRLDITRVVDLLYHLPTGVIERVRAKAAHNSLLGSNVILDVIPMGTREPRSGRGPMRVFASDADGNTISLIYFNNPGWAKKSLPIGEKKTVAGKLEAYGGEWQIIHPEVLPPAQGAELSIREPVYPLTEGLTSKRVRELAAAALERTPDLLEWVEPSLATREAWRTWRAAIAEAHRDPGTEDSRRRLAYDEIFANQLALVLLRQASRRKLGVPLPGTGELIGKLKLPYSLTGAQRRVVEEIRGDMAQSAPMLRLLQGDVGSGKTLVALMAMLTAIESGAQAALLAPTEILARQHHATLLKELDSIGVRVAILTGREKGKARESVLMGLADGSIDILVGTHAIFQEKVAYRSLGLAVIDEQHRFGVSQRLLLASKAERPPHLLVMTATPIPRTLTLTQYGEMDVSRIDEMPPGRTPVETRVISDERLSDVIDGLGRHVSSGGQAYWVCPLVEESEKSDAAAAEERARVLRQRLGDEKVGLVHGRMKGPEKDAVMGRFAAGDLAALVATTVIEVGVDVPNSTLMIVEGAERFGLAQLHQLRGRVGRGSGKSTCLLVRGQNLSETGRARLALMRETSDGFRIAEEDLRLRGPGEILGTRQSGDVAFRVATPEDVAELAPVAQSDAQLLLDRDGGLSGPRGQAARICLYLFERDQAVGLIRSG</sequence>
<proteinExistence type="predicted"/>
<gene>
    <name evidence="11" type="primary">recG</name>
    <name evidence="11" type="ORF">LZ016_05260</name>
</gene>
<dbReference type="EMBL" id="JAKZHW010000001">
    <property type="protein sequence ID" value="MCH8615507.1"/>
    <property type="molecule type" value="Genomic_DNA"/>
</dbReference>
<dbReference type="InterPro" id="IPR047112">
    <property type="entry name" value="RecG/Mfd"/>
</dbReference>
<dbReference type="SMART" id="SM00490">
    <property type="entry name" value="HELICc"/>
    <property type="match status" value="1"/>
</dbReference>
<keyword evidence="1" id="KW-0547">Nucleotide-binding</keyword>
<evidence type="ECO:0000256" key="4">
    <source>
        <dbReference type="ARBA" id="ARBA00022806"/>
    </source>
</evidence>
<dbReference type="Gene3D" id="2.40.50.140">
    <property type="entry name" value="Nucleic acid-binding proteins"/>
    <property type="match status" value="1"/>
</dbReference>
<dbReference type="SUPFAM" id="SSF52540">
    <property type="entry name" value="P-loop containing nucleoside triphosphate hydrolases"/>
    <property type="match status" value="2"/>
</dbReference>
<dbReference type="PANTHER" id="PTHR47964:SF1">
    <property type="entry name" value="ATP-DEPENDENT DNA HELICASE HOMOLOG RECG, CHLOROPLASTIC"/>
    <property type="match status" value="1"/>
</dbReference>
<dbReference type="InterPro" id="IPR027417">
    <property type="entry name" value="P-loop_NTPase"/>
</dbReference>
<evidence type="ECO:0000256" key="1">
    <source>
        <dbReference type="ARBA" id="ARBA00022741"/>
    </source>
</evidence>
<dbReference type="CDD" id="cd04488">
    <property type="entry name" value="RecG_wedge_OBF"/>
    <property type="match status" value="1"/>
</dbReference>
<evidence type="ECO:0000256" key="3">
    <source>
        <dbReference type="ARBA" id="ARBA00022801"/>
    </source>
</evidence>
<evidence type="ECO:0000259" key="9">
    <source>
        <dbReference type="PROSITE" id="PS51192"/>
    </source>
</evidence>
<organism evidence="11 12">
    <name type="scientific">Sphingomonas telluris</name>
    <dbReference type="NCBI Taxonomy" id="2907998"/>
    <lineage>
        <taxon>Bacteria</taxon>
        <taxon>Pseudomonadati</taxon>
        <taxon>Pseudomonadota</taxon>
        <taxon>Alphaproteobacteria</taxon>
        <taxon>Sphingomonadales</taxon>
        <taxon>Sphingomonadaceae</taxon>
        <taxon>Sphingomonas</taxon>
    </lineage>
</organism>
<name>A0ABS9VKL2_9SPHN</name>
<comment type="caution">
    <text evidence="11">The sequence shown here is derived from an EMBL/GenBank/DDBJ whole genome shotgun (WGS) entry which is preliminary data.</text>
</comment>
<dbReference type="GO" id="GO:0003678">
    <property type="term" value="F:DNA helicase activity"/>
    <property type="evidence" value="ECO:0007669"/>
    <property type="project" value="UniProtKB-EC"/>
</dbReference>
<dbReference type="SMART" id="SM00487">
    <property type="entry name" value="DEXDc"/>
    <property type="match status" value="1"/>
</dbReference>
<dbReference type="InterPro" id="IPR033454">
    <property type="entry name" value="RecG_wedge"/>
</dbReference>
<feature type="domain" description="Helicase C-terminal" evidence="10">
    <location>
        <begin position="456"/>
        <end position="612"/>
    </location>
</feature>
<keyword evidence="12" id="KW-1185">Reference proteome</keyword>
<dbReference type="Gene3D" id="3.40.50.300">
    <property type="entry name" value="P-loop containing nucleotide triphosphate hydrolases"/>
    <property type="match status" value="2"/>
</dbReference>
<dbReference type="PROSITE" id="PS51192">
    <property type="entry name" value="HELICASE_ATP_BIND_1"/>
    <property type="match status" value="1"/>
</dbReference>
<dbReference type="Pfam" id="PF17191">
    <property type="entry name" value="RecG_wedge"/>
    <property type="match status" value="1"/>
</dbReference>
<dbReference type="SUPFAM" id="SSF50249">
    <property type="entry name" value="Nucleic acid-binding proteins"/>
    <property type="match status" value="1"/>
</dbReference>
<dbReference type="InterPro" id="IPR012340">
    <property type="entry name" value="NA-bd_OB-fold"/>
</dbReference>
<evidence type="ECO:0000256" key="2">
    <source>
        <dbReference type="ARBA" id="ARBA00022763"/>
    </source>
</evidence>
<dbReference type="Proteomes" id="UP001203058">
    <property type="component" value="Unassembled WGS sequence"/>
</dbReference>
<evidence type="ECO:0000313" key="12">
    <source>
        <dbReference type="Proteomes" id="UP001203058"/>
    </source>
</evidence>
<evidence type="ECO:0000256" key="6">
    <source>
        <dbReference type="ARBA" id="ARBA00023125"/>
    </source>
</evidence>
<dbReference type="NCBIfam" id="NF008164">
    <property type="entry name" value="PRK10917.1-2"/>
    <property type="match status" value="1"/>
</dbReference>
<dbReference type="Pfam" id="PF00270">
    <property type="entry name" value="DEAD"/>
    <property type="match status" value="1"/>
</dbReference>
<evidence type="ECO:0000259" key="10">
    <source>
        <dbReference type="PROSITE" id="PS51194"/>
    </source>
</evidence>
<dbReference type="InterPro" id="IPR001650">
    <property type="entry name" value="Helicase_C-like"/>
</dbReference>
<dbReference type="Pfam" id="PF00271">
    <property type="entry name" value="Helicase_C"/>
    <property type="match status" value="1"/>
</dbReference>